<organism evidence="1 2">
    <name type="scientific">Vibrio cholerae</name>
    <dbReference type="NCBI Taxonomy" id="666"/>
    <lineage>
        <taxon>Bacteria</taxon>
        <taxon>Pseudomonadati</taxon>
        <taxon>Pseudomonadota</taxon>
        <taxon>Gammaproteobacteria</taxon>
        <taxon>Vibrionales</taxon>
        <taxon>Vibrionaceae</taxon>
        <taxon>Vibrio</taxon>
    </lineage>
</organism>
<sequence length="218" mass="24063">MQSKDNGYVKGTLNLKAVVSSKLRSSLAAIEARTNDGLLTAAEFMYPMSLSGGYTLNTSKESSMSCMALPITSQWLLSHLISEKCVAIPFKNLRDKMDEIVPLQSDEPISQYLIDKSTNSENHEIDLPECIQIALKNTPYLQLSSNQMHLALSELSKTSTVSEQTVHSMQLMKDMLSSQFSAAVKDVNFDMFSTPDEANRQQATDDLIAAIMKAGKSR</sequence>
<dbReference type="RefSeq" id="WP_044126115.1">
    <property type="nucleotide sequence ID" value="NZ_JAANNJ010000013.1"/>
</dbReference>
<evidence type="ECO:0000313" key="2">
    <source>
        <dbReference type="Proteomes" id="UP000323819"/>
    </source>
</evidence>
<dbReference type="Proteomes" id="UP000323819">
    <property type="component" value="Unassembled WGS sequence"/>
</dbReference>
<evidence type="ECO:0000313" key="1">
    <source>
        <dbReference type="EMBL" id="TXX67340.1"/>
    </source>
</evidence>
<comment type="caution">
    <text evidence="1">The sequence shown here is derived from an EMBL/GenBank/DDBJ whole genome shotgun (WGS) entry which is preliminary data.</text>
</comment>
<gene>
    <name evidence="1" type="ORF">FXF03_01835</name>
</gene>
<reference evidence="1 2" key="1">
    <citation type="submission" date="2019-06" db="EMBL/GenBank/DDBJ databases">
        <title>Vibrio cholerae phylogeny based on whole-genome sequencing reveals genetic diversity and population strucutre.</title>
        <authorList>
            <person name="Zhiqiu Y."/>
            <person name="Bin L."/>
            <person name="Lingyan J."/>
        </authorList>
    </citation>
    <scope>NUCLEOTIDE SEQUENCE [LARGE SCALE GENOMIC DNA]</scope>
    <source>
        <strain evidence="1 2">N2814</strain>
    </source>
</reference>
<proteinExistence type="predicted"/>
<accession>A0ABD7SRE7</accession>
<dbReference type="EMBL" id="VSIJ01000005">
    <property type="protein sequence ID" value="TXX67340.1"/>
    <property type="molecule type" value="Genomic_DNA"/>
</dbReference>
<name>A0ABD7SRE7_VIBCL</name>
<protein>
    <submittedName>
        <fullName evidence="1">Uncharacterized protein</fullName>
    </submittedName>
</protein>
<dbReference type="AlphaFoldDB" id="A0ABD7SRE7"/>